<protein>
    <submittedName>
        <fullName evidence="1">13264_t:CDS:1</fullName>
    </submittedName>
</protein>
<evidence type="ECO:0000313" key="1">
    <source>
        <dbReference type="EMBL" id="CAG8826387.1"/>
    </source>
</evidence>
<feature type="non-terminal residue" evidence="1">
    <location>
        <position position="1"/>
    </location>
</feature>
<dbReference type="Proteomes" id="UP000789920">
    <property type="component" value="Unassembled WGS sequence"/>
</dbReference>
<name>A0ACA9S6D0_9GLOM</name>
<comment type="caution">
    <text evidence="1">The sequence shown here is derived from an EMBL/GenBank/DDBJ whole genome shotgun (WGS) entry which is preliminary data.</text>
</comment>
<proteinExistence type="predicted"/>
<evidence type="ECO:0000313" key="2">
    <source>
        <dbReference type="Proteomes" id="UP000789920"/>
    </source>
</evidence>
<dbReference type="EMBL" id="CAJVQC010092099">
    <property type="protein sequence ID" value="CAG8826387.1"/>
    <property type="molecule type" value="Genomic_DNA"/>
</dbReference>
<gene>
    <name evidence="1" type="ORF">RPERSI_LOCUS26726</name>
</gene>
<accession>A0ACA9S6D0</accession>
<reference evidence="1" key="1">
    <citation type="submission" date="2021-06" db="EMBL/GenBank/DDBJ databases">
        <authorList>
            <person name="Kallberg Y."/>
            <person name="Tangrot J."/>
            <person name="Rosling A."/>
        </authorList>
    </citation>
    <scope>NUCLEOTIDE SEQUENCE</scope>
    <source>
        <strain evidence="1">MA461A</strain>
    </source>
</reference>
<sequence length="53" mass="6146">NTPSKCQSLLDALTKPTSSNFYLTYKVNLCEQCEKYFTNLFMCQDYNALLEIP</sequence>
<keyword evidence="2" id="KW-1185">Reference proteome</keyword>
<organism evidence="1 2">
    <name type="scientific">Racocetra persica</name>
    <dbReference type="NCBI Taxonomy" id="160502"/>
    <lineage>
        <taxon>Eukaryota</taxon>
        <taxon>Fungi</taxon>
        <taxon>Fungi incertae sedis</taxon>
        <taxon>Mucoromycota</taxon>
        <taxon>Glomeromycotina</taxon>
        <taxon>Glomeromycetes</taxon>
        <taxon>Diversisporales</taxon>
        <taxon>Gigasporaceae</taxon>
        <taxon>Racocetra</taxon>
    </lineage>
</organism>